<evidence type="ECO:0000256" key="1">
    <source>
        <dbReference type="ARBA" id="ARBA00012771"/>
    </source>
</evidence>
<feature type="domain" description="Methyltransferase small" evidence="6">
    <location>
        <begin position="110"/>
        <end position="193"/>
    </location>
</feature>
<name>A0A2K8P804_9MOLU</name>
<sequence>MNKINIKFALDMLLNNNKIGKSDAIEIISFVTKIEYSEVMFLQANALSKKQLNQIIKISKSVAKGKPLAYILGYKIFRAHKFLVNKNTLIPRIETEQIVDYVNEFINQQDKKMDILDLCSGSGCIGLSIAIENEINSLVLCDISKKALNVSEKNINLNNLNNQVKIVKSNFLNSIIINKNKFNILVCNPPYIDINDNDIDSSTLKYEPKIALFAEDNGLLFYKEAIKKIEKVMKLDEKMMLIFEIGWKQKNDLEIFLQTEIGLKYKWKFEKDYFGNWRYMIINN</sequence>
<dbReference type="KEGG" id="mtab:MTABA_v1c06810"/>
<dbReference type="PANTHER" id="PTHR18895:SF74">
    <property type="entry name" value="MTRF1L RELEASE FACTOR GLUTAMINE METHYLTRANSFERASE"/>
    <property type="match status" value="1"/>
</dbReference>
<dbReference type="Gene3D" id="3.40.50.150">
    <property type="entry name" value="Vaccinia Virus protein VP39"/>
    <property type="match status" value="1"/>
</dbReference>
<dbReference type="GO" id="GO:0032259">
    <property type="term" value="P:methylation"/>
    <property type="evidence" value="ECO:0007669"/>
    <property type="project" value="UniProtKB-KW"/>
</dbReference>
<proteinExistence type="predicted"/>
<dbReference type="Gene3D" id="1.10.8.10">
    <property type="entry name" value="DNA helicase RuvA subunit, C-terminal domain"/>
    <property type="match status" value="1"/>
</dbReference>
<dbReference type="PROSITE" id="PS00092">
    <property type="entry name" value="N6_MTASE"/>
    <property type="match status" value="1"/>
</dbReference>
<dbReference type="GO" id="GO:0102559">
    <property type="term" value="F:peptide chain release factor N(5)-glutamine methyltransferase activity"/>
    <property type="evidence" value="ECO:0007669"/>
    <property type="project" value="UniProtKB-EC"/>
</dbReference>
<evidence type="ECO:0000256" key="2">
    <source>
        <dbReference type="ARBA" id="ARBA00022603"/>
    </source>
</evidence>
<dbReference type="GO" id="GO:0003676">
    <property type="term" value="F:nucleic acid binding"/>
    <property type="evidence" value="ECO:0007669"/>
    <property type="project" value="InterPro"/>
</dbReference>
<dbReference type="PANTHER" id="PTHR18895">
    <property type="entry name" value="HEMK METHYLTRANSFERASE"/>
    <property type="match status" value="1"/>
</dbReference>
<dbReference type="InterPro" id="IPR050320">
    <property type="entry name" value="N5-glutamine_MTase"/>
</dbReference>
<dbReference type="AlphaFoldDB" id="A0A2K8P804"/>
<evidence type="ECO:0000313" key="8">
    <source>
        <dbReference type="Proteomes" id="UP000232223"/>
    </source>
</evidence>
<gene>
    <name evidence="7" type="primary">prmC</name>
    <name evidence="7" type="ORF">MTABA_v1c06810</name>
</gene>
<dbReference type="RefSeq" id="WP_167373340.1">
    <property type="nucleotide sequence ID" value="NZ_CP024969.1"/>
</dbReference>
<dbReference type="CDD" id="cd02440">
    <property type="entry name" value="AdoMet_MTases"/>
    <property type="match status" value="1"/>
</dbReference>
<keyword evidence="8" id="KW-1185">Reference proteome</keyword>
<evidence type="ECO:0000256" key="3">
    <source>
        <dbReference type="ARBA" id="ARBA00022679"/>
    </source>
</evidence>
<evidence type="ECO:0000256" key="4">
    <source>
        <dbReference type="ARBA" id="ARBA00022691"/>
    </source>
</evidence>
<dbReference type="NCBIfam" id="TIGR03534">
    <property type="entry name" value="RF_mod_PrmC"/>
    <property type="match status" value="1"/>
</dbReference>
<dbReference type="InterPro" id="IPR004556">
    <property type="entry name" value="HemK-like"/>
</dbReference>
<dbReference type="Pfam" id="PF05175">
    <property type="entry name" value="MTS"/>
    <property type="match status" value="1"/>
</dbReference>
<comment type="catalytic activity">
    <reaction evidence="5">
        <text>L-glutaminyl-[peptide chain release factor] + S-adenosyl-L-methionine = N(5)-methyl-L-glutaminyl-[peptide chain release factor] + S-adenosyl-L-homocysteine + H(+)</text>
        <dbReference type="Rhea" id="RHEA:42896"/>
        <dbReference type="Rhea" id="RHEA-COMP:10271"/>
        <dbReference type="Rhea" id="RHEA-COMP:10272"/>
        <dbReference type="ChEBI" id="CHEBI:15378"/>
        <dbReference type="ChEBI" id="CHEBI:30011"/>
        <dbReference type="ChEBI" id="CHEBI:57856"/>
        <dbReference type="ChEBI" id="CHEBI:59789"/>
        <dbReference type="ChEBI" id="CHEBI:61891"/>
        <dbReference type="EC" id="2.1.1.297"/>
    </reaction>
</comment>
<keyword evidence="2 7" id="KW-0489">Methyltransferase</keyword>
<evidence type="ECO:0000256" key="5">
    <source>
        <dbReference type="ARBA" id="ARBA00048391"/>
    </source>
</evidence>
<dbReference type="InterPro" id="IPR002052">
    <property type="entry name" value="DNA_methylase_N6_adenine_CS"/>
</dbReference>
<dbReference type="SUPFAM" id="SSF53335">
    <property type="entry name" value="S-adenosyl-L-methionine-dependent methyltransferases"/>
    <property type="match status" value="1"/>
</dbReference>
<evidence type="ECO:0000259" key="6">
    <source>
        <dbReference type="Pfam" id="PF05175"/>
    </source>
</evidence>
<evidence type="ECO:0000313" key="7">
    <source>
        <dbReference type="EMBL" id="ATZ21873.1"/>
    </source>
</evidence>
<keyword evidence="4" id="KW-0949">S-adenosyl-L-methionine</keyword>
<accession>A0A2K8P804</accession>
<dbReference type="EMBL" id="CP024969">
    <property type="protein sequence ID" value="ATZ21873.1"/>
    <property type="molecule type" value="Genomic_DNA"/>
</dbReference>
<protein>
    <recommendedName>
        <fullName evidence="1">peptide chain release factor N(5)-glutamine methyltransferase</fullName>
        <ecNumber evidence="1">2.1.1.297</ecNumber>
    </recommendedName>
</protein>
<dbReference type="Proteomes" id="UP000232223">
    <property type="component" value="Chromosome"/>
</dbReference>
<dbReference type="EC" id="2.1.1.297" evidence="1"/>
<keyword evidence="3 7" id="KW-0808">Transferase</keyword>
<dbReference type="NCBIfam" id="TIGR00536">
    <property type="entry name" value="hemK_fam"/>
    <property type="match status" value="1"/>
</dbReference>
<organism evidence="7 8">
    <name type="scientific">Mesoplasma tabanidae</name>
    <dbReference type="NCBI Taxonomy" id="219745"/>
    <lineage>
        <taxon>Bacteria</taxon>
        <taxon>Bacillati</taxon>
        <taxon>Mycoplasmatota</taxon>
        <taxon>Mollicutes</taxon>
        <taxon>Entomoplasmatales</taxon>
        <taxon>Entomoplasmataceae</taxon>
        <taxon>Mesoplasma</taxon>
    </lineage>
</organism>
<dbReference type="InterPro" id="IPR029063">
    <property type="entry name" value="SAM-dependent_MTases_sf"/>
</dbReference>
<dbReference type="InterPro" id="IPR007848">
    <property type="entry name" value="Small_mtfrase_dom"/>
</dbReference>
<dbReference type="InterPro" id="IPR019874">
    <property type="entry name" value="RF_methyltr_PrmC"/>
</dbReference>
<reference evidence="7 8" key="1">
    <citation type="submission" date="2017-11" db="EMBL/GenBank/DDBJ databases">
        <title>Genome sequence of Mesoplasma tabanidae BARC 857 (ATCC 49584).</title>
        <authorList>
            <person name="Lo W.-S."/>
            <person name="Kuo C.-H."/>
        </authorList>
    </citation>
    <scope>NUCLEOTIDE SEQUENCE [LARGE SCALE GENOMIC DNA]</scope>
    <source>
        <strain evidence="7 8">BARC 857</strain>
    </source>
</reference>